<keyword evidence="2" id="KW-1185">Reference proteome</keyword>
<protein>
    <submittedName>
        <fullName evidence="1">Uncharacterized protein</fullName>
    </submittedName>
</protein>
<dbReference type="RefSeq" id="WP_089837047.1">
    <property type="nucleotide sequence ID" value="NZ_FOZL01000001.1"/>
</dbReference>
<gene>
    <name evidence="1" type="ORF">SAMN05421771_0931</name>
</gene>
<dbReference type="AlphaFoldDB" id="A0A1I6LMP0"/>
<sequence>MTIEMQESELEAIIRQRMKSGRFESIEDILTAALRSTEPESASQLEPAKDLKEVWARASDLGVELDIIRHPVSDRPVGL</sequence>
<dbReference type="OrthoDB" id="129789at2"/>
<accession>A0A1I6LMP0</accession>
<dbReference type="Proteomes" id="UP000199024">
    <property type="component" value="Unassembled WGS sequence"/>
</dbReference>
<evidence type="ECO:0000313" key="2">
    <source>
        <dbReference type="Proteomes" id="UP000199024"/>
    </source>
</evidence>
<evidence type="ECO:0000313" key="1">
    <source>
        <dbReference type="EMBL" id="SFS04512.1"/>
    </source>
</evidence>
<dbReference type="STRING" id="474950.SAMN05421771_0931"/>
<proteinExistence type="predicted"/>
<name>A0A1I6LMP0_9BACT</name>
<dbReference type="EMBL" id="FOZL01000001">
    <property type="protein sequence ID" value="SFS04512.1"/>
    <property type="molecule type" value="Genomic_DNA"/>
</dbReference>
<reference evidence="1 2" key="1">
    <citation type="submission" date="2016-10" db="EMBL/GenBank/DDBJ databases">
        <authorList>
            <person name="de Groot N.N."/>
        </authorList>
    </citation>
    <scope>NUCLEOTIDE SEQUENCE [LARGE SCALE GENOMIC DNA]</scope>
    <source>
        <strain evidence="1 2">DSM 21001</strain>
    </source>
</reference>
<organism evidence="1 2">
    <name type="scientific">Granulicella pectinivorans</name>
    <dbReference type="NCBI Taxonomy" id="474950"/>
    <lineage>
        <taxon>Bacteria</taxon>
        <taxon>Pseudomonadati</taxon>
        <taxon>Acidobacteriota</taxon>
        <taxon>Terriglobia</taxon>
        <taxon>Terriglobales</taxon>
        <taxon>Acidobacteriaceae</taxon>
        <taxon>Granulicella</taxon>
    </lineage>
</organism>